<dbReference type="RefSeq" id="WP_160777194.1">
    <property type="nucleotide sequence ID" value="NZ_WUMV01000009.1"/>
</dbReference>
<evidence type="ECO:0000256" key="2">
    <source>
        <dbReference type="ARBA" id="ARBA00022603"/>
    </source>
</evidence>
<dbReference type="EC" id="2.1.1.-" evidence="4"/>
<evidence type="ECO:0000256" key="5">
    <source>
        <dbReference type="SAM" id="MobiDB-lite"/>
    </source>
</evidence>
<keyword evidence="3 4" id="KW-0808">Transferase</keyword>
<evidence type="ECO:0000313" key="7">
    <source>
        <dbReference type="Proteomes" id="UP000433101"/>
    </source>
</evidence>
<gene>
    <name evidence="6" type="ORF">GR183_18680</name>
</gene>
<keyword evidence="2 6" id="KW-0489">Methyltransferase</keyword>
<dbReference type="InterPro" id="IPR010426">
    <property type="entry name" value="MTTB_MeTrfase"/>
</dbReference>
<dbReference type="GO" id="GO:0032259">
    <property type="term" value="P:methylation"/>
    <property type="evidence" value="ECO:0007669"/>
    <property type="project" value="UniProtKB-KW"/>
</dbReference>
<dbReference type="EMBL" id="WUMV01000009">
    <property type="protein sequence ID" value="MXN66943.1"/>
    <property type="molecule type" value="Genomic_DNA"/>
</dbReference>
<dbReference type="Pfam" id="PF06253">
    <property type="entry name" value="MTTB"/>
    <property type="match status" value="1"/>
</dbReference>
<proteinExistence type="inferred from homology"/>
<dbReference type="InterPro" id="IPR038601">
    <property type="entry name" value="MttB-like_sf"/>
</dbReference>
<organism evidence="6 7">
    <name type="scientific">Stappia sediminis</name>
    <dbReference type="NCBI Taxonomy" id="2692190"/>
    <lineage>
        <taxon>Bacteria</taxon>
        <taxon>Pseudomonadati</taxon>
        <taxon>Pseudomonadota</taxon>
        <taxon>Alphaproteobacteria</taxon>
        <taxon>Hyphomicrobiales</taxon>
        <taxon>Stappiaceae</taxon>
        <taxon>Stappia</taxon>
    </lineage>
</organism>
<name>A0A7X3S9I7_9HYPH</name>
<comment type="caution">
    <text evidence="6">The sequence shown here is derived from an EMBL/GenBank/DDBJ whole genome shotgun (WGS) entry which is preliminary data.</text>
</comment>
<dbReference type="PIRSF" id="PIRSF037567">
    <property type="entry name" value="MTTB_MeTrfase"/>
    <property type="match status" value="1"/>
</dbReference>
<evidence type="ECO:0000313" key="6">
    <source>
        <dbReference type="EMBL" id="MXN66943.1"/>
    </source>
</evidence>
<dbReference type="Gene3D" id="3.20.20.480">
    <property type="entry name" value="Trimethylamine methyltransferase-like"/>
    <property type="match status" value="1"/>
</dbReference>
<comment type="similarity">
    <text evidence="1 4">Belongs to the trimethylamine methyltransferase family.</text>
</comment>
<reference evidence="6 7" key="1">
    <citation type="submission" date="2019-12" db="EMBL/GenBank/DDBJ databases">
        <authorList>
            <person name="Li M."/>
        </authorList>
    </citation>
    <scope>NUCLEOTIDE SEQUENCE [LARGE SCALE GENOMIC DNA]</scope>
    <source>
        <strain evidence="6 7">GBMRC 2046</strain>
    </source>
</reference>
<evidence type="ECO:0000256" key="1">
    <source>
        <dbReference type="ARBA" id="ARBA00007137"/>
    </source>
</evidence>
<dbReference type="GO" id="GO:0008168">
    <property type="term" value="F:methyltransferase activity"/>
    <property type="evidence" value="ECO:0007669"/>
    <property type="project" value="UniProtKB-KW"/>
</dbReference>
<evidence type="ECO:0000256" key="4">
    <source>
        <dbReference type="PIRNR" id="PIRNR037567"/>
    </source>
</evidence>
<evidence type="ECO:0000256" key="3">
    <source>
        <dbReference type="ARBA" id="ARBA00022679"/>
    </source>
</evidence>
<protein>
    <recommendedName>
        <fullName evidence="4">Methyltransferase</fullName>
        <ecNumber evidence="4">2.1.1.-</ecNumber>
    </recommendedName>
</protein>
<dbReference type="AlphaFoldDB" id="A0A7X3S9I7"/>
<sequence length="529" mass="57708">MADVNVPSAEGDSPSATPVGRRGRRARKGRENTARLIEQKPFRTRRNTYPKVDAVSVDELEMIHEASLKILEEIGIDFLNEEAKAILKASGADVDPSSDRVRLDRAIVMDAIGKAPSEFTMHARNPEKNLHFGGDSVVWSAVASAPNCVDADNGRRPGNREDFRNLLKLTQYFNIIDLNGGYPVEPVDIHPSVRHLDCLSDTARITDKVFHIYSLGKERNLDGMEIGRIVNGLSEEEFARTPVVLSIINSSSPLRLDTPMLQGIIEMSRRGQVIVLTPFTLAGAMAPVTLAGALAQQNAEALAGLAFAQMVNPGAPVVYGGFTSNVDMKSGAPAFGTPEYIKAALVGGQLARKYRIPYRSSAVCAANTVDAQAAYETVFSLWGAINGGGNYLKHAAGWLEGGLSAGFEKFIIDVDLLQMVDEYLQPMVVDEASLALDAIRDVGPGGHFFGTEHTQARYKDAFYSPIISDWRNYESWAEAGSPTAYEKANRLYKQVLAEFEMPPLDPAIDEELTAFVERRKEEGGAPTDF</sequence>
<keyword evidence="7" id="KW-1185">Reference proteome</keyword>
<accession>A0A7X3S9I7</accession>
<dbReference type="Proteomes" id="UP000433101">
    <property type="component" value="Unassembled WGS sequence"/>
</dbReference>
<feature type="region of interest" description="Disordered" evidence="5">
    <location>
        <begin position="1"/>
        <end position="34"/>
    </location>
</feature>
<dbReference type="GO" id="GO:0015948">
    <property type="term" value="P:methanogenesis"/>
    <property type="evidence" value="ECO:0007669"/>
    <property type="project" value="UniProtKB-UniRule"/>
</dbReference>